<dbReference type="PROSITE" id="PS51257">
    <property type="entry name" value="PROKAR_LIPOPROTEIN"/>
    <property type="match status" value="1"/>
</dbReference>
<name>A0A7Z8YMK7_9FLAO</name>
<accession>A0A7Z8YMK7</accession>
<organism evidence="1 2">
    <name type="scientific">Bergeyella zoohelcum</name>
    <dbReference type="NCBI Taxonomy" id="1015"/>
    <lineage>
        <taxon>Bacteria</taxon>
        <taxon>Pseudomonadati</taxon>
        <taxon>Bacteroidota</taxon>
        <taxon>Flavobacteriia</taxon>
        <taxon>Flavobacteriales</taxon>
        <taxon>Weeksellaceae</taxon>
        <taxon>Bergeyella</taxon>
    </lineage>
</organism>
<protein>
    <submittedName>
        <fullName evidence="1">Uncharacterized protein</fullName>
    </submittedName>
</protein>
<dbReference type="RefSeq" id="WP_002686350.1">
    <property type="nucleotide sequence ID" value="NZ_UYIV01000001.1"/>
</dbReference>
<sequence>MSVTRCVKYFALMNVMMISCTDKEYITFIKKINDKNDVSYELTEKEHKEYLNVYGLIGEFIAKDSLSTNLLQKDWEVINKSFIDNEISKFSNSNTDIGEKVNTIEMPEKYILVTNKRKIIVEYHYKLNDDVGLDIEKTKRFNNLLNTIDSIVYYKQDKNARLEKSELLDSLFRNHIMPMGND</sequence>
<reference evidence="1 2" key="1">
    <citation type="submission" date="2018-11" db="EMBL/GenBank/DDBJ databases">
        <authorList>
            <consortium name="Pathogen Informatics"/>
        </authorList>
    </citation>
    <scope>NUCLEOTIDE SEQUENCE [LARGE SCALE GENOMIC DNA]</scope>
    <source>
        <strain evidence="1 2">NCTC12929</strain>
    </source>
</reference>
<comment type="caution">
    <text evidence="1">The sequence shown here is derived from an EMBL/GenBank/DDBJ whole genome shotgun (WGS) entry which is preliminary data.</text>
</comment>
<gene>
    <name evidence="1" type="ORF">NCTC12929_00782</name>
</gene>
<evidence type="ECO:0000313" key="1">
    <source>
        <dbReference type="EMBL" id="VDH03399.1"/>
    </source>
</evidence>
<dbReference type="EMBL" id="UYIV01000001">
    <property type="protein sequence ID" value="VDH03399.1"/>
    <property type="molecule type" value="Genomic_DNA"/>
</dbReference>
<dbReference type="Proteomes" id="UP000270205">
    <property type="component" value="Unassembled WGS sequence"/>
</dbReference>
<dbReference type="AlphaFoldDB" id="A0A7Z8YMK7"/>
<evidence type="ECO:0000313" key="2">
    <source>
        <dbReference type="Proteomes" id="UP000270205"/>
    </source>
</evidence>
<proteinExistence type="predicted"/>